<keyword evidence="8" id="KW-0496">Mitochondrion</keyword>
<dbReference type="Pfam" id="PF02285">
    <property type="entry name" value="COX8"/>
    <property type="match status" value="1"/>
</dbReference>
<dbReference type="Proteomes" id="UP001557470">
    <property type="component" value="Unassembled WGS sequence"/>
</dbReference>
<keyword evidence="6" id="KW-0809">Transit peptide</keyword>
<protein>
    <submittedName>
        <fullName evidence="11">Uncharacterized protein</fullName>
    </submittedName>
</protein>
<proteinExistence type="inferred from homology"/>
<evidence type="ECO:0000256" key="2">
    <source>
        <dbReference type="ARBA" id="ARBA00004673"/>
    </source>
</evidence>
<name>A0ABD0WGH2_UMBPY</name>
<evidence type="ECO:0000256" key="6">
    <source>
        <dbReference type="ARBA" id="ARBA00022946"/>
    </source>
</evidence>
<keyword evidence="9 10" id="KW-0472">Membrane</keyword>
<dbReference type="InterPro" id="IPR036548">
    <property type="entry name" value="Cyt_c_oxidase_su8_sf"/>
</dbReference>
<dbReference type="PANTHER" id="PTHR16717">
    <property type="entry name" value="CYTOCHROME C OXIDASE POLYPEPTIDE VIII"/>
    <property type="match status" value="1"/>
</dbReference>
<comment type="subcellular location">
    <subcellularLocation>
        <location evidence="1">Mitochondrion inner membrane</location>
        <topology evidence="1">Single-pass membrane protein</topology>
    </subcellularLocation>
</comment>
<evidence type="ECO:0000313" key="11">
    <source>
        <dbReference type="EMBL" id="KAL0969068.1"/>
    </source>
</evidence>
<keyword evidence="4 10" id="KW-0812">Transmembrane</keyword>
<organism evidence="11 12">
    <name type="scientific">Umbra pygmaea</name>
    <name type="common">Eastern mudminnow</name>
    <dbReference type="NCBI Taxonomy" id="75934"/>
    <lineage>
        <taxon>Eukaryota</taxon>
        <taxon>Metazoa</taxon>
        <taxon>Chordata</taxon>
        <taxon>Craniata</taxon>
        <taxon>Vertebrata</taxon>
        <taxon>Euteleostomi</taxon>
        <taxon>Actinopterygii</taxon>
        <taxon>Neopterygii</taxon>
        <taxon>Teleostei</taxon>
        <taxon>Protacanthopterygii</taxon>
        <taxon>Esociformes</taxon>
        <taxon>Umbridae</taxon>
        <taxon>Umbra</taxon>
    </lineage>
</organism>
<keyword evidence="12" id="KW-1185">Reference proteome</keyword>
<dbReference type="EMBL" id="JAGEUA010000007">
    <property type="protein sequence ID" value="KAL0969068.1"/>
    <property type="molecule type" value="Genomic_DNA"/>
</dbReference>
<dbReference type="GO" id="GO:0005743">
    <property type="term" value="C:mitochondrial inner membrane"/>
    <property type="evidence" value="ECO:0007669"/>
    <property type="project" value="UniProtKB-SubCell"/>
</dbReference>
<evidence type="ECO:0000256" key="3">
    <source>
        <dbReference type="ARBA" id="ARBA00010117"/>
    </source>
</evidence>
<evidence type="ECO:0000256" key="10">
    <source>
        <dbReference type="SAM" id="Phobius"/>
    </source>
</evidence>
<accession>A0ABD0WGH2</accession>
<evidence type="ECO:0000256" key="4">
    <source>
        <dbReference type="ARBA" id="ARBA00022692"/>
    </source>
</evidence>
<keyword evidence="5" id="KW-0999">Mitochondrion inner membrane</keyword>
<comment type="pathway">
    <text evidence="2">Energy metabolism; oxidative phosphorylation.</text>
</comment>
<feature type="transmembrane region" description="Helical" evidence="10">
    <location>
        <begin position="41"/>
        <end position="59"/>
    </location>
</feature>
<evidence type="ECO:0000256" key="9">
    <source>
        <dbReference type="ARBA" id="ARBA00023136"/>
    </source>
</evidence>
<reference evidence="11 12" key="1">
    <citation type="submission" date="2024-06" db="EMBL/GenBank/DDBJ databases">
        <authorList>
            <person name="Pan Q."/>
            <person name="Wen M."/>
            <person name="Jouanno E."/>
            <person name="Zahm M."/>
            <person name="Klopp C."/>
            <person name="Cabau C."/>
            <person name="Louis A."/>
            <person name="Berthelot C."/>
            <person name="Parey E."/>
            <person name="Roest Crollius H."/>
            <person name="Montfort J."/>
            <person name="Robinson-Rechavi M."/>
            <person name="Bouchez O."/>
            <person name="Lampietro C."/>
            <person name="Lopez Roques C."/>
            <person name="Donnadieu C."/>
            <person name="Postlethwait J."/>
            <person name="Bobe J."/>
            <person name="Verreycken H."/>
            <person name="Guiguen Y."/>
        </authorList>
    </citation>
    <scope>NUCLEOTIDE SEQUENCE [LARGE SCALE GENOMIC DNA]</scope>
    <source>
        <strain evidence="11">Up_M1</strain>
        <tissue evidence="11">Testis</tissue>
    </source>
</reference>
<dbReference type="SUPFAM" id="SSF81431">
    <property type="entry name" value="Mitochondrial cytochrome c oxidase subunit VIIIb (aka IX)"/>
    <property type="match status" value="1"/>
</dbReference>
<evidence type="ECO:0000256" key="1">
    <source>
        <dbReference type="ARBA" id="ARBA00004434"/>
    </source>
</evidence>
<keyword evidence="7 10" id="KW-1133">Transmembrane helix</keyword>
<dbReference type="InterPro" id="IPR003205">
    <property type="entry name" value="Cyt_c_oxidase_su8"/>
</dbReference>
<evidence type="ECO:0000256" key="5">
    <source>
        <dbReference type="ARBA" id="ARBA00022792"/>
    </source>
</evidence>
<evidence type="ECO:0000313" key="12">
    <source>
        <dbReference type="Proteomes" id="UP001557470"/>
    </source>
</evidence>
<dbReference type="Gene3D" id="4.10.81.10">
    <property type="entry name" value="Cytochrome c oxidase, subunit 8"/>
    <property type="match status" value="1"/>
</dbReference>
<gene>
    <name evidence="11" type="ORF">UPYG_G00222260</name>
</gene>
<comment type="similarity">
    <text evidence="3">Belongs to the cytochrome c oxidase VIII family.</text>
</comment>
<dbReference type="PANTHER" id="PTHR16717:SF7">
    <property type="entry name" value="CYTOCHROME C OXIDASE SUBUNIT 8A, MITOCHONDRIAL-LIKE"/>
    <property type="match status" value="1"/>
</dbReference>
<dbReference type="AlphaFoldDB" id="A0ABD0WGH2"/>
<sequence>MFALFRGPTVFLVRTKTVLQDQRSSVFSKPPKDKIGTGQSLFTMSVFAFALLAPAGWIMHHIPAYRQRPSPEP</sequence>
<comment type="caution">
    <text evidence="11">The sequence shown here is derived from an EMBL/GenBank/DDBJ whole genome shotgun (WGS) entry which is preliminary data.</text>
</comment>
<evidence type="ECO:0000256" key="8">
    <source>
        <dbReference type="ARBA" id="ARBA00023128"/>
    </source>
</evidence>
<evidence type="ECO:0000256" key="7">
    <source>
        <dbReference type="ARBA" id="ARBA00022989"/>
    </source>
</evidence>